<dbReference type="Pfam" id="PF02511">
    <property type="entry name" value="Thy1"/>
    <property type="match status" value="1"/>
</dbReference>
<feature type="binding site" evidence="1">
    <location>
        <position position="180"/>
    </location>
    <ligand>
        <name>FAD</name>
        <dbReference type="ChEBI" id="CHEBI:57692"/>
        <note>ligand shared between neighboring subunits</note>
    </ligand>
</feature>
<dbReference type="Gene3D" id="3.30.1360.170">
    <property type="match status" value="1"/>
</dbReference>
<comment type="function">
    <text evidence="1">Catalyzes the reductive methylation of 2'-deoxyuridine-5'-monophosphate (dUMP) to 2'-deoxythymidine-5'-monophosphate (dTMP) while utilizing 5,10-methylenetetrahydrofolate (mTHF) as the methyl donor, and NADPH and FADH(2) as the reductant.</text>
</comment>
<dbReference type="GO" id="GO:0070402">
    <property type="term" value="F:NADPH binding"/>
    <property type="evidence" value="ECO:0007669"/>
    <property type="project" value="TreeGrafter"/>
</dbReference>
<dbReference type="AlphaFoldDB" id="A0A2C8FDU1"/>
<comment type="cofactor">
    <cofactor evidence="1">
        <name>FAD</name>
        <dbReference type="ChEBI" id="CHEBI:57692"/>
    </cofactor>
    <text evidence="1">Binds 4 FAD per tetramer. Each FAD binding site is formed by three monomers.</text>
</comment>
<gene>
    <name evidence="1 2" type="primary">thyX</name>
    <name evidence="2" type="ORF">DPRO_4028</name>
</gene>
<accession>A0A2C8FDU1</accession>
<evidence type="ECO:0000256" key="1">
    <source>
        <dbReference type="HAMAP-Rule" id="MF_01408"/>
    </source>
</evidence>
<feature type="binding site" description="in other chain" evidence="1">
    <location>
        <begin position="97"/>
        <end position="101"/>
    </location>
    <ligand>
        <name>dUMP</name>
        <dbReference type="ChEBI" id="CHEBI:246422"/>
        <note>ligand shared between dimeric partners</note>
    </ligand>
</feature>
<dbReference type="GO" id="GO:0032259">
    <property type="term" value="P:methylation"/>
    <property type="evidence" value="ECO:0007669"/>
    <property type="project" value="UniProtKB-KW"/>
</dbReference>
<feature type="binding site" description="in other chain" evidence="1">
    <location>
        <position position="158"/>
    </location>
    <ligand>
        <name>dUMP</name>
        <dbReference type="ChEBI" id="CHEBI:246422"/>
        <note>ligand shared between dimeric partners</note>
    </ligand>
</feature>
<keyword evidence="1 2" id="KW-0808">Transferase</keyword>
<dbReference type="GO" id="GO:0006231">
    <property type="term" value="P:dTMP biosynthetic process"/>
    <property type="evidence" value="ECO:0007669"/>
    <property type="project" value="UniProtKB-UniRule"/>
</dbReference>
<name>A0A2C8FDU1_9BACT</name>
<comment type="catalytic activity">
    <reaction evidence="1">
        <text>dUMP + (6R)-5,10-methylene-5,6,7,8-tetrahydrofolate + NADPH + H(+) = dTMP + (6S)-5,6,7,8-tetrahydrofolate + NADP(+)</text>
        <dbReference type="Rhea" id="RHEA:29043"/>
        <dbReference type="ChEBI" id="CHEBI:15378"/>
        <dbReference type="ChEBI" id="CHEBI:15636"/>
        <dbReference type="ChEBI" id="CHEBI:57453"/>
        <dbReference type="ChEBI" id="CHEBI:57783"/>
        <dbReference type="ChEBI" id="CHEBI:58349"/>
        <dbReference type="ChEBI" id="CHEBI:63528"/>
        <dbReference type="ChEBI" id="CHEBI:246422"/>
        <dbReference type="EC" id="2.1.1.148"/>
    </reaction>
</comment>
<dbReference type="RefSeq" id="WP_097013606.1">
    <property type="nucleotide sequence ID" value="NZ_LT907975.1"/>
</dbReference>
<dbReference type="OrthoDB" id="9780625at2"/>
<feature type="binding site" evidence="1">
    <location>
        <position position="97"/>
    </location>
    <ligand>
        <name>FAD</name>
        <dbReference type="ChEBI" id="CHEBI:57692"/>
        <note>ligand shared between neighboring subunits</note>
    </ligand>
</feature>
<keyword evidence="3" id="KW-1185">Reference proteome</keyword>
<reference evidence="3" key="1">
    <citation type="submission" date="2017-09" db="EMBL/GenBank/DDBJ databases">
        <authorList>
            <person name="Regsiter A."/>
            <person name="William W."/>
        </authorList>
    </citation>
    <scope>NUCLEOTIDE SEQUENCE [LARGE SCALE GENOMIC DNA]</scope>
    <source>
        <strain evidence="3">500-1</strain>
    </source>
</reference>
<dbReference type="InterPro" id="IPR036098">
    <property type="entry name" value="Thymidylate_synthase_ThyX_sf"/>
</dbReference>
<dbReference type="PANTHER" id="PTHR34934">
    <property type="entry name" value="FLAVIN-DEPENDENT THYMIDYLATE SYNTHASE"/>
    <property type="match status" value="1"/>
</dbReference>
<protein>
    <recommendedName>
        <fullName evidence="1">Flavin-dependent thymidylate synthase</fullName>
        <shortName evidence="1">FDTS</shortName>
        <ecNumber evidence="1">2.1.1.148</ecNumber>
    </recommendedName>
    <alternativeName>
        <fullName evidence="1">FAD-dependent thymidylate synthase</fullName>
    </alternativeName>
    <alternativeName>
        <fullName evidence="1">Thymidylate synthase ThyX</fullName>
        <shortName evidence="1">TS</shortName>
        <shortName evidence="1">TSase</shortName>
    </alternativeName>
</protein>
<dbReference type="GO" id="GO:0004799">
    <property type="term" value="F:thymidylate synthase activity"/>
    <property type="evidence" value="ECO:0007669"/>
    <property type="project" value="TreeGrafter"/>
</dbReference>
<dbReference type="CDD" id="cd20175">
    <property type="entry name" value="ThyX"/>
    <property type="match status" value="1"/>
</dbReference>
<comment type="subunit">
    <text evidence="1">Homotetramer.</text>
</comment>
<dbReference type="GO" id="GO:0006235">
    <property type="term" value="P:dTTP biosynthetic process"/>
    <property type="evidence" value="ECO:0007669"/>
    <property type="project" value="UniProtKB-UniRule"/>
</dbReference>
<feature type="binding site" evidence="1">
    <location>
        <position position="65"/>
    </location>
    <ligand>
        <name>FAD</name>
        <dbReference type="ChEBI" id="CHEBI:57692"/>
        <note>ligand shared between neighboring subunits</note>
    </ligand>
</feature>
<dbReference type="UniPathway" id="UPA00575"/>
<keyword evidence="1" id="KW-0521">NADP</keyword>
<dbReference type="PANTHER" id="PTHR34934:SF1">
    <property type="entry name" value="FLAVIN-DEPENDENT THYMIDYLATE SYNTHASE"/>
    <property type="match status" value="1"/>
</dbReference>
<comment type="similarity">
    <text evidence="1">Belongs to the thymidylate synthase ThyX family.</text>
</comment>
<dbReference type="GO" id="GO:0050660">
    <property type="term" value="F:flavin adenine dinucleotide binding"/>
    <property type="evidence" value="ECO:0007669"/>
    <property type="project" value="UniProtKB-UniRule"/>
</dbReference>
<keyword evidence="1" id="KW-0545">Nucleotide biosynthesis</keyword>
<evidence type="ECO:0000313" key="2">
    <source>
        <dbReference type="EMBL" id="SOB60947.1"/>
    </source>
</evidence>
<dbReference type="EMBL" id="LT907975">
    <property type="protein sequence ID" value="SOB60947.1"/>
    <property type="molecule type" value="Genomic_DNA"/>
</dbReference>
<dbReference type="Proteomes" id="UP000219215">
    <property type="component" value="Chromosome DPRO"/>
</dbReference>
<feature type="binding site" evidence="1">
    <location>
        <begin position="174"/>
        <end position="176"/>
    </location>
    <ligand>
        <name>FAD</name>
        <dbReference type="ChEBI" id="CHEBI:57692"/>
        <note>ligand shared between neighboring subunits</note>
    </ligand>
</feature>
<comment type="pathway">
    <text evidence="1">Pyrimidine metabolism; dTTP biosynthesis.</text>
</comment>
<organism evidence="2 3">
    <name type="scientific">Pseudodesulfovibrio profundus</name>
    <dbReference type="NCBI Taxonomy" id="57320"/>
    <lineage>
        <taxon>Bacteria</taxon>
        <taxon>Pseudomonadati</taxon>
        <taxon>Thermodesulfobacteriota</taxon>
        <taxon>Desulfovibrionia</taxon>
        <taxon>Desulfovibrionales</taxon>
        <taxon>Desulfovibrionaceae</taxon>
    </lineage>
</organism>
<dbReference type="NCBIfam" id="TIGR02170">
    <property type="entry name" value="thyX"/>
    <property type="match status" value="1"/>
</dbReference>
<keyword evidence="1" id="KW-0285">Flavoprotein</keyword>
<dbReference type="SUPFAM" id="SSF69796">
    <property type="entry name" value="Thymidylate synthase-complementing protein Thy1"/>
    <property type="match status" value="1"/>
</dbReference>
<keyword evidence="1 2" id="KW-0489">Methyltransferase</keyword>
<dbReference type="KEGG" id="pprf:DPRO_4028"/>
<keyword evidence="1" id="KW-0274">FAD</keyword>
<feature type="binding site" evidence="1">
    <location>
        <position position="185"/>
    </location>
    <ligand>
        <name>dUMP</name>
        <dbReference type="ChEBI" id="CHEBI:246422"/>
        <note>ligand shared between dimeric partners</note>
    </ligand>
</feature>
<feature type="active site" description="Involved in ionization of N3 of dUMP, leading to its activation" evidence="1">
    <location>
        <position position="185"/>
    </location>
</feature>
<feature type="binding site" evidence="1">
    <location>
        <begin position="86"/>
        <end position="89"/>
    </location>
    <ligand>
        <name>dUMP</name>
        <dbReference type="ChEBI" id="CHEBI:246422"/>
        <note>ligand shared between dimeric partners</note>
    </ligand>
</feature>
<proteinExistence type="inferred from homology"/>
<feature type="binding site" evidence="1">
    <location>
        <begin position="89"/>
        <end position="91"/>
    </location>
    <ligand>
        <name>FAD</name>
        <dbReference type="ChEBI" id="CHEBI:57692"/>
        <note>ligand shared between neighboring subunits</note>
    </ligand>
</feature>
<dbReference type="EC" id="2.1.1.148" evidence="1"/>
<dbReference type="GO" id="GO:0050797">
    <property type="term" value="F:thymidylate synthase (FAD) activity"/>
    <property type="evidence" value="ECO:0007669"/>
    <property type="project" value="UniProtKB-UniRule"/>
</dbReference>
<dbReference type="HAMAP" id="MF_01408">
    <property type="entry name" value="ThyX"/>
    <property type="match status" value="1"/>
</dbReference>
<dbReference type="PROSITE" id="PS51331">
    <property type="entry name" value="THYX"/>
    <property type="match status" value="1"/>
</dbReference>
<dbReference type="InterPro" id="IPR003669">
    <property type="entry name" value="Thymidylate_synthase_ThyX"/>
</dbReference>
<sequence>MPEKKLRVEFMAMTPDALSLIYAAFRQCYHAGFVADMLPKLMSGEISRDVQADFVSKVMESGHDSPIEHVSLTFAIEGISRACSHQIVRHRIASYSQQSQRYVAETDMEYIMPPAIAKIPEARERFERFMEEVQSAYGDLQDILVAHGRKSKANEDARFVLPQAAETKLVMTMNCRSLHHFFHLRCCNRAQWEVRAMADSMLSICKEKLPAIFANAGARCEQLGYCPESPKFACGKYPTKEKICT</sequence>
<evidence type="ECO:0000313" key="3">
    <source>
        <dbReference type="Proteomes" id="UP000219215"/>
    </source>
</evidence>